<evidence type="ECO:0000256" key="6">
    <source>
        <dbReference type="ARBA" id="ARBA00022840"/>
    </source>
</evidence>
<evidence type="ECO:0000256" key="7">
    <source>
        <dbReference type="ARBA" id="ARBA00023125"/>
    </source>
</evidence>
<dbReference type="Gene3D" id="3.40.50.300">
    <property type="entry name" value="P-loop containing nucleotide triphosphate hydrolases"/>
    <property type="match status" value="1"/>
</dbReference>
<feature type="region of interest" description="Disordered" evidence="9">
    <location>
        <begin position="490"/>
        <end position="509"/>
    </location>
</feature>
<dbReference type="GO" id="GO:0006270">
    <property type="term" value="P:DNA replication initiation"/>
    <property type="evidence" value="ECO:0007669"/>
    <property type="project" value="TreeGrafter"/>
</dbReference>
<accession>A0A7K3M0C9</accession>
<dbReference type="Pfam" id="PF17764">
    <property type="entry name" value="PriA_3primeBD"/>
    <property type="match status" value="1"/>
</dbReference>
<name>A0A7K3M0C9_9ACTN</name>
<feature type="binding site" evidence="8">
    <location>
        <position position="421"/>
    </location>
    <ligand>
        <name>Zn(2+)</name>
        <dbReference type="ChEBI" id="CHEBI:29105"/>
        <label>2</label>
    </ligand>
</feature>
<comment type="cofactor">
    <cofactor evidence="8">
        <name>Zn(2+)</name>
        <dbReference type="ChEBI" id="CHEBI:29105"/>
    </cofactor>
    <text evidence="8">Binds 2 zinc ions per subunit.</text>
</comment>
<dbReference type="GO" id="GO:0006310">
    <property type="term" value="P:DNA recombination"/>
    <property type="evidence" value="ECO:0007669"/>
    <property type="project" value="InterPro"/>
</dbReference>
<keyword evidence="3 8" id="KW-0479">Metal-binding</keyword>
<feature type="binding site" evidence="8">
    <location>
        <position position="418"/>
    </location>
    <ligand>
        <name>Zn(2+)</name>
        <dbReference type="ChEBI" id="CHEBI:29105"/>
        <label>2</label>
    </ligand>
</feature>
<dbReference type="GO" id="GO:0005524">
    <property type="term" value="F:ATP binding"/>
    <property type="evidence" value="ECO:0007669"/>
    <property type="project" value="UniProtKB-UniRule"/>
</dbReference>
<dbReference type="GO" id="GO:0008270">
    <property type="term" value="F:zinc ion binding"/>
    <property type="evidence" value="ECO:0007669"/>
    <property type="project" value="UniProtKB-UniRule"/>
</dbReference>
<dbReference type="InterPro" id="IPR042115">
    <property type="entry name" value="PriA_3primeBD_sf"/>
</dbReference>
<organism evidence="11 12">
    <name type="scientific">Phytoactinopolyspora mesophila</name>
    <dbReference type="NCBI Taxonomy" id="2650750"/>
    <lineage>
        <taxon>Bacteria</taxon>
        <taxon>Bacillati</taxon>
        <taxon>Actinomycetota</taxon>
        <taxon>Actinomycetes</taxon>
        <taxon>Jiangellales</taxon>
        <taxon>Jiangellaceae</taxon>
        <taxon>Phytoactinopolyspora</taxon>
    </lineage>
</organism>
<evidence type="ECO:0000256" key="9">
    <source>
        <dbReference type="SAM" id="MobiDB-lite"/>
    </source>
</evidence>
<feature type="binding site" evidence="8">
    <location>
        <position position="451"/>
    </location>
    <ligand>
        <name>Zn(2+)</name>
        <dbReference type="ChEBI" id="CHEBI:29105"/>
        <label>1</label>
    </ligand>
</feature>
<dbReference type="GO" id="GO:0006269">
    <property type="term" value="P:DNA replication, synthesis of primer"/>
    <property type="evidence" value="ECO:0007669"/>
    <property type="project" value="UniProtKB-KW"/>
</dbReference>
<feature type="binding site" evidence="8">
    <location>
        <position position="409"/>
    </location>
    <ligand>
        <name>Zn(2+)</name>
        <dbReference type="ChEBI" id="CHEBI:29105"/>
        <label>1</label>
    </ligand>
</feature>
<comment type="caution">
    <text evidence="11">The sequence shown here is derived from an EMBL/GenBank/DDBJ whole genome shotgun (WGS) entry which is preliminary data.</text>
</comment>
<comment type="similarity">
    <text evidence="8">Belongs to the helicase family. PriA subfamily.</text>
</comment>
<comment type="function">
    <text evidence="8">Initiates the restart of stalled replication forks, which reloads the replicative helicase on sites other than the origin of replication. Recognizes and binds to abandoned replication forks and remodels them to uncover a helicase loading site. Promotes assembly of the primosome at these replication forks.</text>
</comment>
<dbReference type="GO" id="GO:0003677">
    <property type="term" value="F:DNA binding"/>
    <property type="evidence" value="ECO:0007669"/>
    <property type="project" value="UniProtKB-UniRule"/>
</dbReference>
<keyword evidence="12" id="KW-1185">Reference proteome</keyword>
<dbReference type="InterPro" id="IPR027417">
    <property type="entry name" value="P-loop_NTPase"/>
</dbReference>
<feature type="binding site" evidence="8">
    <location>
        <position position="439"/>
    </location>
    <ligand>
        <name>Zn(2+)</name>
        <dbReference type="ChEBI" id="CHEBI:29105"/>
        <label>2</label>
    </ligand>
</feature>
<feature type="binding site" evidence="8">
    <location>
        <position position="448"/>
    </location>
    <ligand>
        <name>Zn(2+)</name>
        <dbReference type="ChEBI" id="CHEBI:29105"/>
        <label>1</label>
    </ligand>
</feature>
<keyword evidence="2 8" id="KW-0235">DNA replication</keyword>
<keyword evidence="5 8" id="KW-0862">Zinc</keyword>
<dbReference type="EMBL" id="WLZY01000001">
    <property type="protein sequence ID" value="NDL56362.1"/>
    <property type="molecule type" value="Genomic_DNA"/>
</dbReference>
<keyword evidence="7 8" id="KW-0238">DNA-binding</keyword>
<dbReference type="HAMAP" id="MF_00983">
    <property type="entry name" value="PriA"/>
    <property type="match status" value="1"/>
</dbReference>
<keyword evidence="4 8" id="KW-0547">Nucleotide-binding</keyword>
<dbReference type="Gene3D" id="3.40.1440.60">
    <property type="entry name" value="PriA, 3(prime) DNA-binding domain"/>
    <property type="match status" value="1"/>
</dbReference>
<dbReference type="InterPro" id="IPR041222">
    <property type="entry name" value="PriA_3primeBD"/>
</dbReference>
<keyword evidence="6 8" id="KW-0067">ATP-binding</keyword>
<dbReference type="GO" id="GO:0006302">
    <property type="term" value="P:double-strand break repair"/>
    <property type="evidence" value="ECO:0007669"/>
    <property type="project" value="InterPro"/>
</dbReference>
<comment type="caution">
    <text evidence="8">As this protein does not have any detectable helicase domains, it probably does not have helicase activity.</text>
</comment>
<feature type="region of interest" description="Disordered" evidence="9">
    <location>
        <begin position="139"/>
        <end position="163"/>
    </location>
</feature>
<feature type="binding site" evidence="8">
    <location>
        <position position="436"/>
    </location>
    <ligand>
        <name>Zn(2+)</name>
        <dbReference type="ChEBI" id="CHEBI:29105"/>
        <label>2</label>
    </ligand>
</feature>
<evidence type="ECO:0000313" key="12">
    <source>
        <dbReference type="Proteomes" id="UP000460435"/>
    </source>
</evidence>
<dbReference type="PANTHER" id="PTHR30580:SF0">
    <property type="entry name" value="PRIMOSOMAL PROTEIN N"/>
    <property type="match status" value="1"/>
</dbReference>
<feature type="binding site" evidence="8">
    <location>
        <position position="412"/>
    </location>
    <ligand>
        <name>Zn(2+)</name>
        <dbReference type="ChEBI" id="CHEBI:29105"/>
        <label>1</label>
    </ligand>
</feature>
<evidence type="ECO:0000256" key="3">
    <source>
        <dbReference type="ARBA" id="ARBA00022723"/>
    </source>
</evidence>
<evidence type="ECO:0000256" key="4">
    <source>
        <dbReference type="ARBA" id="ARBA00022741"/>
    </source>
</evidence>
<dbReference type="RefSeq" id="WP_162448957.1">
    <property type="nucleotide sequence ID" value="NZ_WLZY01000001.1"/>
</dbReference>
<dbReference type="Proteomes" id="UP000460435">
    <property type="component" value="Unassembled WGS sequence"/>
</dbReference>
<comment type="subunit">
    <text evidence="8">Component of the replication restart primosome.</text>
</comment>
<proteinExistence type="inferred from homology"/>
<evidence type="ECO:0000256" key="1">
    <source>
        <dbReference type="ARBA" id="ARBA00022515"/>
    </source>
</evidence>
<dbReference type="GO" id="GO:0043138">
    <property type="term" value="F:3'-5' DNA helicase activity"/>
    <property type="evidence" value="ECO:0007669"/>
    <property type="project" value="TreeGrafter"/>
</dbReference>
<reference evidence="11 12" key="1">
    <citation type="submission" date="2019-11" db="EMBL/GenBank/DDBJ databases">
        <authorList>
            <person name="Li X.-J."/>
            <person name="Feng X.-M."/>
        </authorList>
    </citation>
    <scope>NUCLEOTIDE SEQUENCE [LARGE SCALE GENOMIC DNA]</scope>
    <source>
        <strain evidence="11 12">XMNu-373</strain>
    </source>
</reference>
<gene>
    <name evidence="8" type="primary">priA</name>
    <name evidence="11" type="ORF">F7O44_04670</name>
</gene>
<sequence>MSDHGQNGQLALAGAPAPKQAKARPHPPAAEHNPVARVIVDIGLPHLDRPFDYVVPATMADKAVPGARVRIRFAGADHDGFILERAESSEHAGKLAPLRRVVSAEPVLTADIARLARAVADRYAGTMPDVLRLAIPPRHAATEKKASPPAVARPDRPDPGGWQAHVHGAALLDALAGITAPETPPRVVWNPGPAADWADLLARAVGATLSAGRGAVVVLPDARDVNRLDAAIGKLMGEGHHVVLGADSGPAERYRRWLRVLRGSVSAVIGTRSAAFAPVADLGLVAVWDDGDDLHAEPRSPYPHVREVLLLRAHLGAAAALVGGYSRSAEAQLLLDTGWARAVELDRAATRQRAPKVHTVGDYYEQRRDEAARSARLPSLAWRTARAGLERGPVLVQVARAGYVPAVACARCRAPGFCGECGGGLRLRGAGSMPACERCGRENPAWRCPQCGHERLRAAVVGVRRTAEELGRAFPGVPVVLSRGEARQTKAREVAEADPAAEPSGVRDEVGDQPALVVATHGAEPVADGGYAAALLLDGTSLLNRPGLRASEEALRRWLRAAALVRPESGGGEIVVVADPSAPAVQALVRWDPAGFAVRELAERGELHFPPAARVAELRGAATDVSELMSLTELPALAEVLGPAPAAASADTADDPELVQAIVRVPRGAGLGLATALRAAAGVRSARRAGGPVRIRVDPIDLG</sequence>
<feature type="domain" description="Primosomal protein N' 3' DNA-binding" evidence="10">
    <location>
        <begin position="37"/>
        <end position="136"/>
    </location>
</feature>
<dbReference type="InterPro" id="IPR005259">
    <property type="entry name" value="PriA"/>
</dbReference>
<evidence type="ECO:0000256" key="2">
    <source>
        <dbReference type="ARBA" id="ARBA00022705"/>
    </source>
</evidence>
<dbReference type="AlphaFoldDB" id="A0A7K3M0C9"/>
<protein>
    <recommendedName>
        <fullName evidence="8">Probable replication restart protein PriA</fullName>
    </recommendedName>
    <alternativeName>
        <fullName evidence="8">Putative ATP-dependent DNA helicase PriA</fullName>
    </alternativeName>
</protein>
<keyword evidence="1 8" id="KW-0639">Primosome</keyword>
<dbReference type="GO" id="GO:1990077">
    <property type="term" value="C:primosome complex"/>
    <property type="evidence" value="ECO:0007669"/>
    <property type="project" value="UniProtKB-UniRule"/>
</dbReference>
<evidence type="ECO:0000256" key="8">
    <source>
        <dbReference type="HAMAP-Rule" id="MF_00983"/>
    </source>
</evidence>
<feature type="region of interest" description="Disordered" evidence="9">
    <location>
        <begin position="1"/>
        <end position="32"/>
    </location>
</feature>
<evidence type="ECO:0000256" key="5">
    <source>
        <dbReference type="ARBA" id="ARBA00022833"/>
    </source>
</evidence>
<evidence type="ECO:0000313" key="11">
    <source>
        <dbReference type="EMBL" id="NDL56362.1"/>
    </source>
</evidence>
<evidence type="ECO:0000259" key="10">
    <source>
        <dbReference type="Pfam" id="PF17764"/>
    </source>
</evidence>
<dbReference type="PANTHER" id="PTHR30580">
    <property type="entry name" value="PRIMOSOMAL PROTEIN N"/>
    <property type="match status" value="1"/>
</dbReference>